<reference evidence="5 6" key="1">
    <citation type="journal article" date="2010" name="Science">
        <title>Genomic comparison of the ants Camponotus floridanus and Harpegnathos saltator.</title>
        <authorList>
            <person name="Bonasio R."/>
            <person name="Zhang G."/>
            <person name="Ye C."/>
            <person name="Mutti N.S."/>
            <person name="Fang X."/>
            <person name="Qin N."/>
            <person name="Donahue G."/>
            <person name="Yang P."/>
            <person name="Li Q."/>
            <person name="Li C."/>
            <person name="Zhang P."/>
            <person name="Huang Z."/>
            <person name="Berger S.L."/>
            <person name="Reinberg D."/>
            <person name="Wang J."/>
            <person name="Liebig J."/>
        </authorList>
    </citation>
    <scope>NUCLEOTIDE SEQUENCE [LARGE SCALE GENOMIC DNA]</scope>
    <source>
        <strain evidence="5 6">R22 G/1</strain>
    </source>
</reference>
<gene>
    <name evidence="5" type="ORF">EAI_08097</name>
</gene>
<keyword evidence="6" id="KW-1185">Reference proteome</keyword>
<dbReference type="STRING" id="610380.E2C6W6"/>
<dbReference type="AlphaFoldDB" id="E2C6W6"/>
<dbReference type="EMBL" id="GL453216">
    <property type="protein sequence ID" value="EFN76320.1"/>
    <property type="molecule type" value="Genomic_DNA"/>
</dbReference>
<feature type="non-terminal residue" evidence="5">
    <location>
        <position position="1"/>
    </location>
</feature>
<keyword evidence="3" id="KW-0175">Coiled coil</keyword>
<evidence type="ECO:0000256" key="1">
    <source>
        <dbReference type="ARBA" id="ARBA00022490"/>
    </source>
</evidence>
<dbReference type="Proteomes" id="UP000008237">
    <property type="component" value="Unassembled WGS sequence"/>
</dbReference>
<dbReference type="InParanoid" id="E2C6W6"/>
<protein>
    <submittedName>
        <fullName evidence="5">Kinesin-like protein Klp10A</fullName>
    </submittedName>
</protein>
<dbReference type="GO" id="GO:0005874">
    <property type="term" value="C:microtubule"/>
    <property type="evidence" value="ECO:0007669"/>
    <property type="project" value="UniProtKB-KW"/>
</dbReference>
<proteinExistence type="predicted"/>
<dbReference type="Pfam" id="PF22923">
    <property type="entry name" value="KIF2A-like_1st"/>
    <property type="match status" value="1"/>
</dbReference>
<organism evidence="6">
    <name type="scientific">Harpegnathos saltator</name>
    <name type="common">Jerdon's jumping ant</name>
    <dbReference type="NCBI Taxonomy" id="610380"/>
    <lineage>
        <taxon>Eukaryota</taxon>
        <taxon>Metazoa</taxon>
        <taxon>Ecdysozoa</taxon>
        <taxon>Arthropoda</taxon>
        <taxon>Hexapoda</taxon>
        <taxon>Insecta</taxon>
        <taxon>Pterygota</taxon>
        <taxon>Neoptera</taxon>
        <taxon>Endopterygota</taxon>
        <taxon>Hymenoptera</taxon>
        <taxon>Apocrita</taxon>
        <taxon>Aculeata</taxon>
        <taxon>Formicoidea</taxon>
        <taxon>Formicidae</taxon>
        <taxon>Ponerinae</taxon>
        <taxon>Ponerini</taxon>
        <taxon>Harpegnathos</taxon>
    </lineage>
</organism>
<dbReference type="InterPro" id="IPR054473">
    <property type="entry name" value="KIF2A-like_N"/>
</dbReference>
<keyword evidence="1" id="KW-0963">Cytoplasm</keyword>
<evidence type="ECO:0000256" key="3">
    <source>
        <dbReference type="ARBA" id="ARBA00023054"/>
    </source>
</evidence>
<name>E2C6W6_HARSA</name>
<evidence type="ECO:0000313" key="6">
    <source>
        <dbReference type="Proteomes" id="UP000008237"/>
    </source>
</evidence>
<sequence length="42" mass="4516">GRVHSAVVSGVNLEQRTVTVEWFERGETKGKEVSTLANCAVA</sequence>
<feature type="non-terminal residue" evidence="5">
    <location>
        <position position="42"/>
    </location>
</feature>
<feature type="domain" description="Kinesin-like protein KIF2A-like N-terminal" evidence="4">
    <location>
        <begin position="1"/>
        <end position="35"/>
    </location>
</feature>
<evidence type="ECO:0000313" key="5">
    <source>
        <dbReference type="EMBL" id="EFN76320.1"/>
    </source>
</evidence>
<keyword evidence="2" id="KW-0493">Microtubule</keyword>
<evidence type="ECO:0000256" key="2">
    <source>
        <dbReference type="ARBA" id="ARBA00022701"/>
    </source>
</evidence>
<evidence type="ECO:0000259" key="4">
    <source>
        <dbReference type="Pfam" id="PF22923"/>
    </source>
</evidence>
<accession>E2C6W6</accession>